<dbReference type="Proteomes" id="UP000000466">
    <property type="component" value="Chromosome"/>
</dbReference>
<gene>
    <name evidence="2" type="ordered locus">M5M_05090</name>
</gene>
<dbReference type="GO" id="GO:0006974">
    <property type="term" value="P:DNA damage response"/>
    <property type="evidence" value="ECO:0007669"/>
    <property type="project" value="TreeGrafter"/>
</dbReference>
<proteinExistence type="predicted"/>
<dbReference type="PANTHER" id="PTHR34387:SF2">
    <property type="entry name" value="SLR1258 PROTEIN"/>
    <property type="match status" value="1"/>
</dbReference>
<feature type="signal peptide" evidence="1">
    <location>
        <begin position="1"/>
        <end position="18"/>
    </location>
</feature>
<dbReference type="RefSeq" id="WP_015046396.1">
    <property type="nucleotide sequence ID" value="NC_018868.3"/>
</dbReference>
<organism evidence="2 3">
    <name type="scientific">Simiduia agarivorans (strain DSM 21679 / JCM 13881 / BCRC 17597 / SA1)</name>
    <dbReference type="NCBI Taxonomy" id="1117647"/>
    <lineage>
        <taxon>Bacteria</taxon>
        <taxon>Pseudomonadati</taxon>
        <taxon>Pseudomonadota</taxon>
        <taxon>Gammaproteobacteria</taxon>
        <taxon>Cellvibrionales</taxon>
        <taxon>Cellvibrionaceae</taxon>
        <taxon>Simiduia</taxon>
    </lineage>
</organism>
<evidence type="ECO:0000313" key="2">
    <source>
        <dbReference type="EMBL" id="AFU98223.1"/>
    </source>
</evidence>
<accession>K4KJP5</accession>
<evidence type="ECO:0000313" key="3">
    <source>
        <dbReference type="Proteomes" id="UP000000466"/>
    </source>
</evidence>
<dbReference type="PANTHER" id="PTHR34387">
    <property type="entry name" value="SLR1258 PROTEIN"/>
    <property type="match status" value="1"/>
</dbReference>
<dbReference type="Pfam" id="PF04402">
    <property type="entry name" value="SIMPL"/>
    <property type="match status" value="1"/>
</dbReference>
<dbReference type="STRING" id="1117647.M5M_05090"/>
<dbReference type="OrthoDB" id="6196268at2"/>
<sequence length="259" mass="28879">MRQFLALALTFCALPALASPELKGSPDELRQFLHPSENQVMLYAEAEETAYSDIAVIDLVVRTEAKNLADSLQANTRIRETITKTLIAEGIAPDAIKNAKFATSPQFGWFGDTPKSYEVLNRITIKVSDEAHMQRIATLADKHKEVEFGGTRFEHSEKEKFEAKVKKDALAKLMQQKLEYEQALGLDLQPISFRKASVEMAPTAGAMALEEIVVTASRSKRADSYLSDSREPAPAATPSFDEIRYHAGIYVEFRVQKPK</sequence>
<evidence type="ECO:0000256" key="1">
    <source>
        <dbReference type="SAM" id="SignalP"/>
    </source>
</evidence>
<reference evidence="2 3" key="1">
    <citation type="journal article" date="2013" name="Genome Announc.">
        <title>Complete genome sequence of Simiduia agarivorans SA1(T), a marine bacterium able to degrade a variety of polysaccharides.</title>
        <authorList>
            <person name="Lin S.Y."/>
            <person name="Shieh W.Y."/>
            <person name="Chen J.S."/>
            <person name="Tang S.L."/>
        </authorList>
    </citation>
    <scope>NUCLEOTIDE SEQUENCE [LARGE SCALE GENOMIC DNA]</scope>
    <source>
        <strain evidence="3">DSM 21679 / JCM 13881 / BCRC 17597 / SA1</strain>
    </source>
</reference>
<dbReference type="eggNOG" id="COG2968">
    <property type="taxonomic scope" value="Bacteria"/>
</dbReference>
<keyword evidence="3" id="KW-1185">Reference proteome</keyword>
<name>K4KJP5_SIMAS</name>
<dbReference type="HOGENOM" id="CLU_1073368_0_0_6"/>
<keyword evidence="1" id="KW-0732">Signal</keyword>
<dbReference type="InterPro" id="IPR007497">
    <property type="entry name" value="SIMPL/DUF541"/>
</dbReference>
<dbReference type="Gene3D" id="3.30.70.2970">
    <property type="entry name" value="Protein of unknown function (DUF541), domain 2"/>
    <property type="match status" value="1"/>
</dbReference>
<dbReference type="Gene3D" id="3.30.110.170">
    <property type="entry name" value="Protein of unknown function (DUF541), domain 1"/>
    <property type="match status" value="1"/>
</dbReference>
<dbReference type="KEGG" id="saga:M5M_05090"/>
<dbReference type="AlphaFoldDB" id="K4KJP5"/>
<feature type="chain" id="PRO_5003880688" evidence="1">
    <location>
        <begin position="19"/>
        <end position="259"/>
    </location>
</feature>
<dbReference type="InterPro" id="IPR052022">
    <property type="entry name" value="26kDa_periplasmic_antigen"/>
</dbReference>
<dbReference type="EMBL" id="CP003746">
    <property type="protein sequence ID" value="AFU98223.1"/>
    <property type="molecule type" value="Genomic_DNA"/>
</dbReference>
<protein>
    <submittedName>
        <fullName evidence="2">Secreted protein</fullName>
    </submittedName>
</protein>